<dbReference type="AlphaFoldDB" id="A0A232EGD2"/>
<protein>
    <submittedName>
        <fullName evidence="2">Uncharacterized protein</fullName>
    </submittedName>
</protein>
<reference evidence="2 3" key="1">
    <citation type="journal article" date="2017" name="Curr. Biol.">
        <title>The Evolution of Venom by Co-option of Single-Copy Genes.</title>
        <authorList>
            <person name="Martinson E.O."/>
            <person name="Mrinalini"/>
            <person name="Kelkar Y.D."/>
            <person name="Chang C.H."/>
            <person name="Werren J.H."/>
        </authorList>
    </citation>
    <scope>NUCLEOTIDE SEQUENCE [LARGE SCALE GENOMIC DNA]</scope>
    <source>
        <strain evidence="2 3">Alberta</strain>
        <tissue evidence="2">Whole body</tissue>
    </source>
</reference>
<evidence type="ECO:0000313" key="3">
    <source>
        <dbReference type="Proteomes" id="UP000215335"/>
    </source>
</evidence>
<comment type="caution">
    <text evidence="2">The sequence shown here is derived from an EMBL/GenBank/DDBJ whole genome shotgun (WGS) entry which is preliminary data.</text>
</comment>
<accession>A0A232EGD2</accession>
<dbReference type="Proteomes" id="UP000215335">
    <property type="component" value="Unassembled WGS sequence"/>
</dbReference>
<sequence length="88" mass="9659">MSLRKEVAGGSVKPENLLKSVKNIILLQCRYPKRVLGVVVQIGRVGAYHHYTARPQVADRGTAPEKEDPFLEVQGAGRSRYAGDRKGA</sequence>
<proteinExistence type="predicted"/>
<organism evidence="2 3">
    <name type="scientific">Trichomalopsis sarcophagae</name>
    <dbReference type="NCBI Taxonomy" id="543379"/>
    <lineage>
        <taxon>Eukaryota</taxon>
        <taxon>Metazoa</taxon>
        <taxon>Ecdysozoa</taxon>
        <taxon>Arthropoda</taxon>
        <taxon>Hexapoda</taxon>
        <taxon>Insecta</taxon>
        <taxon>Pterygota</taxon>
        <taxon>Neoptera</taxon>
        <taxon>Endopterygota</taxon>
        <taxon>Hymenoptera</taxon>
        <taxon>Apocrita</taxon>
        <taxon>Proctotrupomorpha</taxon>
        <taxon>Chalcidoidea</taxon>
        <taxon>Pteromalidae</taxon>
        <taxon>Pteromalinae</taxon>
        <taxon>Trichomalopsis</taxon>
    </lineage>
</organism>
<evidence type="ECO:0000256" key="1">
    <source>
        <dbReference type="SAM" id="MobiDB-lite"/>
    </source>
</evidence>
<dbReference type="EMBL" id="NNAY01004790">
    <property type="protein sequence ID" value="OXU17407.1"/>
    <property type="molecule type" value="Genomic_DNA"/>
</dbReference>
<gene>
    <name evidence="2" type="ORF">TSAR_005076</name>
</gene>
<name>A0A232EGD2_9HYME</name>
<feature type="region of interest" description="Disordered" evidence="1">
    <location>
        <begin position="57"/>
        <end position="88"/>
    </location>
</feature>
<evidence type="ECO:0000313" key="2">
    <source>
        <dbReference type="EMBL" id="OXU17407.1"/>
    </source>
</evidence>
<keyword evidence="3" id="KW-1185">Reference proteome</keyword>